<organism evidence="4 5">
    <name type="scientific">Lentinula aff. detonsa</name>
    <dbReference type="NCBI Taxonomy" id="2804958"/>
    <lineage>
        <taxon>Eukaryota</taxon>
        <taxon>Fungi</taxon>
        <taxon>Dikarya</taxon>
        <taxon>Basidiomycota</taxon>
        <taxon>Agaricomycotina</taxon>
        <taxon>Agaricomycetes</taxon>
        <taxon>Agaricomycetidae</taxon>
        <taxon>Agaricales</taxon>
        <taxon>Marasmiineae</taxon>
        <taxon>Omphalotaceae</taxon>
        <taxon>Lentinula</taxon>
    </lineage>
</organism>
<feature type="compositionally biased region" description="Polar residues" evidence="2">
    <location>
        <begin position="378"/>
        <end position="393"/>
    </location>
</feature>
<accession>A0AA38KGD2</accession>
<evidence type="ECO:0000313" key="5">
    <source>
        <dbReference type="Proteomes" id="UP001163798"/>
    </source>
</evidence>
<dbReference type="Pfam" id="PF05764">
    <property type="entry name" value="YL1"/>
    <property type="match status" value="1"/>
</dbReference>
<dbReference type="Proteomes" id="UP001163798">
    <property type="component" value="Unassembled WGS sequence"/>
</dbReference>
<dbReference type="SMART" id="SM00993">
    <property type="entry name" value="YL1_C"/>
    <property type="match status" value="1"/>
</dbReference>
<protein>
    <submittedName>
        <fullName evidence="4">YL1 nuclear protein-domain-containing protein</fullName>
    </submittedName>
</protein>
<dbReference type="InterPro" id="IPR046757">
    <property type="entry name" value="YL1_N"/>
</dbReference>
<feature type="compositionally biased region" description="Basic and acidic residues" evidence="2">
    <location>
        <begin position="201"/>
        <end position="212"/>
    </location>
</feature>
<dbReference type="Pfam" id="PF08265">
    <property type="entry name" value="YL1_C"/>
    <property type="match status" value="1"/>
</dbReference>
<comment type="similarity">
    <text evidence="1">Belongs to the VPS72/YL1 family.</text>
</comment>
<evidence type="ECO:0000259" key="3">
    <source>
        <dbReference type="SMART" id="SM00993"/>
    </source>
</evidence>
<feature type="region of interest" description="Disordered" evidence="2">
    <location>
        <begin position="446"/>
        <end position="482"/>
    </location>
</feature>
<feature type="region of interest" description="Disordered" evidence="2">
    <location>
        <begin position="121"/>
        <end position="228"/>
    </location>
</feature>
<dbReference type="AlphaFoldDB" id="A0AA38KGD2"/>
<dbReference type="EMBL" id="MU793280">
    <property type="protein sequence ID" value="KAJ3788113.1"/>
    <property type="molecule type" value="Genomic_DNA"/>
</dbReference>
<dbReference type="GO" id="GO:0005634">
    <property type="term" value="C:nucleus"/>
    <property type="evidence" value="ECO:0007669"/>
    <property type="project" value="TreeGrafter"/>
</dbReference>
<reference evidence="4" key="1">
    <citation type="submission" date="2022-08" db="EMBL/GenBank/DDBJ databases">
        <authorList>
            <consortium name="DOE Joint Genome Institute"/>
            <person name="Min B."/>
            <person name="Riley R."/>
            <person name="Sierra-Patev S."/>
            <person name="Naranjo-Ortiz M."/>
            <person name="Looney B."/>
            <person name="Konkel Z."/>
            <person name="Slot J.C."/>
            <person name="Sakamoto Y."/>
            <person name="Steenwyk J.L."/>
            <person name="Rokas A."/>
            <person name="Carro J."/>
            <person name="Camarero S."/>
            <person name="Ferreira P."/>
            <person name="Molpeceres G."/>
            <person name="Ruiz-Duenas F.J."/>
            <person name="Serrano A."/>
            <person name="Henrissat B."/>
            <person name="Drula E."/>
            <person name="Hughes K.W."/>
            <person name="Mata J.L."/>
            <person name="Ishikawa N.K."/>
            <person name="Vargas-Isla R."/>
            <person name="Ushijima S."/>
            <person name="Smith C.A."/>
            <person name="Ahrendt S."/>
            <person name="Andreopoulos W."/>
            <person name="He G."/>
            <person name="Labutti K."/>
            <person name="Lipzen A."/>
            <person name="Ng V."/>
            <person name="Sandor L."/>
            <person name="Barry K."/>
            <person name="Martinez A.T."/>
            <person name="Xiao Y."/>
            <person name="Gibbons J.G."/>
            <person name="Terashima K."/>
            <person name="Hibbett D.S."/>
            <person name="Grigoriev I.V."/>
        </authorList>
    </citation>
    <scope>NUCLEOTIDE SEQUENCE</scope>
    <source>
        <strain evidence="4">TFB10291</strain>
    </source>
</reference>
<evidence type="ECO:0000313" key="4">
    <source>
        <dbReference type="EMBL" id="KAJ3788113.1"/>
    </source>
</evidence>
<comment type="caution">
    <text evidence="4">The sequence shown here is derived from an EMBL/GenBank/DDBJ whole genome shotgun (WGS) entry which is preliminary data.</text>
</comment>
<name>A0AA38KGD2_9AGAR</name>
<evidence type="ECO:0000256" key="2">
    <source>
        <dbReference type="SAM" id="MobiDB-lite"/>
    </source>
</evidence>
<sequence length="636" mass="71029">MEEETLVSRRSKRSTAGNRMQAALAEIAVEDLSKEDAEEDKDFVVETYEEDAFESDFESTDEEAVAAAEQEPVENEVKQARKVFNHYPIFVFNCLRVFDNQDARSRFERAAAAAHARQKITFNPTATSEGAVPSTPKTKPKRKPRVSLGFAINAETGEVIPDNDEDKDGHNSESEAEEGTVRTRTKRSSKRQTTIQNTTDTVKRYLKSEQQKALHPSRKRSGNNRRPTQSELLARALDTEEGNLVDHRDYLKNEEEKRQMRNKRDQVTVSGPLLRWVSRAEEFKVEVVEEKEKEERPPSATPEYVYNPYLYTLHSASAYTSQPSWPASTSSVESESISTAPKDWALRTPSTSTTPISTSAPYSTPYPYPTQYNPSSTLNSNPTLSVDSNTLQLHPTAGTAAPSATSKNPPISLLTPTSTATISQNLQYPQYSIPYGYHIPSTPALIPTSASNPGSRPVSSSSPTTSTLPTPGSNQPQPKNQNFKTEKVARSYLVHELSQDDEDHPKPSWEETMEAMFGNHVKWGEIKVYSTKNRPLSRYIPTCPITGLPAKYLDPRTGVPFANVRAYKTLQRLRRELSARSESSGSEDDIAIDKDEGHVDVWDEDLGCYIEAFEGKFGDGLKAETRNESDMIIDLT</sequence>
<feature type="domain" description="Vps72/YL1 C-terminal" evidence="3">
    <location>
        <begin position="541"/>
        <end position="570"/>
    </location>
</feature>
<feature type="compositionally biased region" description="Low complexity" evidence="2">
    <location>
        <begin position="348"/>
        <end position="377"/>
    </location>
</feature>
<proteinExistence type="inferred from homology"/>
<dbReference type="PANTHER" id="PTHR13275:SF4">
    <property type="entry name" value="VACUOLAR PROTEIN SORTING-ASSOCIATED PROTEIN 72 HOMOLOG"/>
    <property type="match status" value="1"/>
</dbReference>
<gene>
    <name evidence="4" type="ORF">GGU10DRAFT_373345</name>
</gene>
<feature type="compositionally biased region" description="Low complexity" evidence="2">
    <location>
        <begin position="395"/>
        <end position="406"/>
    </location>
</feature>
<dbReference type="InterPro" id="IPR013272">
    <property type="entry name" value="Vps72/YL1_C"/>
</dbReference>
<evidence type="ECO:0000256" key="1">
    <source>
        <dbReference type="ARBA" id="ARBA00006832"/>
    </source>
</evidence>
<feature type="compositionally biased region" description="Low complexity" evidence="2">
    <location>
        <begin position="449"/>
        <end position="473"/>
    </location>
</feature>
<keyword evidence="5" id="KW-1185">Reference proteome</keyword>
<dbReference type="PANTHER" id="PTHR13275">
    <property type="entry name" value="YL-1 PROTEIN TRANSCRIPTION FACTOR-LIKE 1"/>
    <property type="match status" value="1"/>
</dbReference>
<feature type="region of interest" description="Disordered" evidence="2">
    <location>
        <begin position="339"/>
        <end position="416"/>
    </location>
</feature>